<dbReference type="Proteomes" id="UP000019364">
    <property type="component" value="Unassembled WGS sequence"/>
</dbReference>
<gene>
    <name evidence="1" type="ORF">JCM16418_857</name>
</gene>
<evidence type="ECO:0000313" key="2">
    <source>
        <dbReference type="Proteomes" id="UP000019364"/>
    </source>
</evidence>
<proteinExistence type="predicted"/>
<sequence>MLETTSNSGSSTAGVALFRIQAKLQKQIHAVPSGSQLILEAKNWRFYASDAIAPAELMKLKKEVIAYNQFAAPVADSTGIVHITKGHATGDGSPNYKYHAEWSFGDETTYSFEATTTVGLTQFKSMLSSFRPVINLLDQADVVLLPTTQIIRVQEGKRDFLLSNENKKVPIAASVRKIKGVLYIPLKDVVRAIQGNMQYVTQKNGSFMYLSQRNNMKPTKLNLKTGTVYRNEKKLATYSLVTDHGTLMVPVTALSKLLDVQADKINTENKTMNMTYTSWYTSNTMSSESADAQYQVKVFSLVGPSFEYNNTALGSSNAWEYAGSKPPKGYSPLKYEVSTVHIPLVPGSQNRVELQTNDGQMKIVQSVNSTIDPNQVPFQLNPLPYLDGLNMNVQLVSDAERAWKGGYAEAVKDVMIRGDLKGSSMNSLRLNYKYVDKNGKVSTSNLVNIAATDQQFSYTLKPEKGKGTYIVSLVSPPKSYPLADQVTIVTFMVVFK</sequence>
<reference evidence="1 2" key="1">
    <citation type="journal article" date="2014" name="Genome Announc.">
        <title>Draft Genome Sequence of Paenibacillus pini JCM 16418T, Isolated from the Rhizosphere of Pine Tree.</title>
        <authorList>
            <person name="Yuki M."/>
            <person name="Oshima K."/>
            <person name="Suda W."/>
            <person name="Oshida Y."/>
            <person name="Kitamura K."/>
            <person name="Iida Y."/>
            <person name="Hattori M."/>
            <person name="Ohkuma M."/>
        </authorList>
    </citation>
    <scope>NUCLEOTIDE SEQUENCE [LARGE SCALE GENOMIC DNA]</scope>
    <source>
        <strain evidence="1 2">JCM 16418</strain>
    </source>
</reference>
<evidence type="ECO:0008006" key="3">
    <source>
        <dbReference type="Google" id="ProtNLM"/>
    </source>
</evidence>
<dbReference type="AlphaFoldDB" id="W7YGZ2"/>
<protein>
    <recommendedName>
        <fullName evidence="3">Copper amine oxidase-like N-terminal domain-containing protein</fullName>
    </recommendedName>
</protein>
<comment type="caution">
    <text evidence="1">The sequence shown here is derived from an EMBL/GenBank/DDBJ whole genome shotgun (WGS) entry which is preliminary data.</text>
</comment>
<dbReference type="STRING" id="1236976.JCM16418_857"/>
<name>W7YGZ2_9BACL</name>
<dbReference type="eggNOG" id="ENOG50306ZS">
    <property type="taxonomic scope" value="Bacteria"/>
</dbReference>
<accession>W7YGZ2</accession>
<keyword evidence="2" id="KW-1185">Reference proteome</keyword>
<organism evidence="1 2">
    <name type="scientific">Paenibacillus pini JCM 16418</name>
    <dbReference type="NCBI Taxonomy" id="1236976"/>
    <lineage>
        <taxon>Bacteria</taxon>
        <taxon>Bacillati</taxon>
        <taxon>Bacillota</taxon>
        <taxon>Bacilli</taxon>
        <taxon>Bacillales</taxon>
        <taxon>Paenibacillaceae</taxon>
        <taxon>Paenibacillus</taxon>
    </lineage>
</organism>
<evidence type="ECO:0000313" key="1">
    <source>
        <dbReference type="EMBL" id="GAF06873.1"/>
    </source>
</evidence>
<dbReference type="EMBL" id="BAVZ01000002">
    <property type="protein sequence ID" value="GAF06873.1"/>
    <property type="molecule type" value="Genomic_DNA"/>
</dbReference>